<dbReference type="SMART" id="SM00042">
    <property type="entry name" value="CUB"/>
    <property type="match status" value="1"/>
</dbReference>
<dbReference type="PROSITE" id="PS01180">
    <property type="entry name" value="CUB"/>
    <property type="match status" value="2"/>
</dbReference>
<dbReference type="CDD" id="cd00041">
    <property type="entry name" value="CUB"/>
    <property type="match status" value="2"/>
</dbReference>
<evidence type="ECO:0000256" key="3">
    <source>
        <dbReference type="PROSITE-ProRule" id="PRU00059"/>
    </source>
</evidence>
<gene>
    <name evidence="5" type="ORF">g.9707</name>
</gene>
<dbReference type="InterPro" id="IPR035914">
    <property type="entry name" value="Sperma_CUB_dom_sf"/>
</dbReference>
<dbReference type="EMBL" id="GECZ01023388">
    <property type="protein sequence ID" value="JAS46381.1"/>
    <property type="molecule type" value="Transcribed_RNA"/>
</dbReference>
<dbReference type="SUPFAM" id="SSF49854">
    <property type="entry name" value="Spermadhesin, CUB domain"/>
    <property type="match status" value="2"/>
</dbReference>
<evidence type="ECO:0000256" key="1">
    <source>
        <dbReference type="ARBA" id="ARBA00022737"/>
    </source>
</evidence>
<dbReference type="PANTHER" id="PTHR24251">
    <property type="entry name" value="OVOCHYMASE-RELATED"/>
    <property type="match status" value="1"/>
</dbReference>
<accession>A0A1B6F8A5</accession>
<evidence type="ECO:0000259" key="4">
    <source>
        <dbReference type="PROSITE" id="PS01180"/>
    </source>
</evidence>
<comment type="caution">
    <text evidence="3">Lacks conserved residue(s) required for the propagation of feature annotation.</text>
</comment>
<organism evidence="5">
    <name type="scientific">Cuerna arida</name>
    <dbReference type="NCBI Taxonomy" id="1464854"/>
    <lineage>
        <taxon>Eukaryota</taxon>
        <taxon>Metazoa</taxon>
        <taxon>Ecdysozoa</taxon>
        <taxon>Arthropoda</taxon>
        <taxon>Hexapoda</taxon>
        <taxon>Insecta</taxon>
        <taxon>Pterygota</taxon>
        <taxon>Neoptera</taxon>
        <taxon>Paraneoptera</taxon>
        <taxon>Hemiptera</taxon>
        <taxon>Auchenorrhyncha</taxon>
        <taxon>Membracoidea</taxon>
        <taxon>Cicadellidae</taxon>
        <taxon>Cicadellinae</taxon>
        <taxon>Proconiini</taxon>
        <taxon>Cuerna</taxon>
    </lineage>
</organism>
<sequence>LDEPGNLLAQFCNSSTPESLTTHGSAAYIIFHSDSSRLQGSGFHIIYTLVDGCGGVLTAPTGDISPPIGTDEHYLDDQDCEWRIQLPLGDKIMITFNKFELEDITPCDDFLEVRDGGSGTSPMVGQWCGSNLPPDF</sequence>
<feature type="disulfide bond" evidence="3">
    <location>
        <begin position="53"/>
        <end position="80"/>
    </location>
</feature>
<dbReference type="Gene3D" id="2.60.120.290">
    <property type="entry name" value="Spermadhesin, CUB domain"/>
    <property type="match status" value="2"/>
</dbReference>
<reference evidence="5" key="1">
    <citation type="submission" date="2015-11" db="EMBL/GenBank/DDBJ databases">
        <title>De novo transcriptome assembly of four potential Pierce s Disease insect vectors from Arizona vineyards.</title>
        <authorList>
            <person name="Tassone E.E."/>
        </authorList>
    </citation>
    <scope>NUCLEOTIDE SEQUENCE</scope>
</reference>
<keyword evidence="1" id="KW-0677">Repeat</keyword>
<dbReference type="Pfam" id="PF00431">
    <property type="entry name" value="CUB"/>
    <property type="match status" value="1"/>
</dbReference>
<name>A0A1B6F8A5_9HEMI</name>
<feature type="domain" description="CUB" evidence="4">
    <location>
        <begin position="1"/>
        <end position="50"/>
    </location>
</feature>
<feature type="domain" description="CUB" evidence="4">
    <location>
        <begin position="53"/>
        <end position="136"/>
    </location>
</feature>
<evidence type="ECO:0000313" key="5">
    <source>
        <dbReference type="EMBL" id="JAS46381.1"/>
    </source>
</evidence>
<dbReference type="AlphaFoldDB" id="A0A1B6F8A5"/>
<feature type="non-terminal residue" evidence="5">
    <location>
        <position position="1"/>
    </location>
</feature>
<proteinExistence type="predicted"/>
<keyword evidence="2 3" id="KW-1015">Disulfide bond</keyword>
<evidence type="ECO:0000256" key="2">
    <source>
        <dbReference type="ARBA" id="ARBA00023157"/>
    </source>
</evidence>
<feature type="non-terminal residue" evidence="5">
    <location>
        <position position="136"/>
    </location>
</feature>
<dbReference type="InterPro" id="IPR000859">
    <property type="entry name" value="CUB_dom"/>
</dbReference>
<protein>
    <recommendedName>
        <fullName evidence="4">CUB domain-containing protein</fullName>
    </recommendedName>
</protein>